<dbReference type="EMBL" id="CP053452">
    <property type="protein sequence ID" value="QJW98187.1"/>
    <property type="molecule type" value="Genomic_DNA"/>
</dbReference>
<evidence type="ECO:0000259" key="3">
    <source>
        <dbReference type="PROSITE" id="PS50110"/>
    </source>
</evidence>
<keyword evidence="5" id="KW-1185">Reference proteome</keyword>
<accession>A0A6M5YVS2</accession>
<evidence type="ECO:0000256" key="1">
    <source>
        <dbReference type="ARBA" id="ARBA00022553"/>
    </source>
</evidence>
<dbReference type="AlphaFoldDB" id="A0A6M5YVS2"/>
<dbReference type="RefSeq" id="WP_171473419.1">
    <property type="nucleotide sequence ID" value="NZ_CP053452.2"/>
</dbReference>
<keyword evidence="1 2" id="KW-0597">Phosphoprotein</keyword>
<evidence type="ECO:0000313" key="4">
    <source>
        <dbReference type="EMBL" id="QJW98187.1"/>
    </source>
</evidence>
<sequence>MAKILIVDDSALSRRVSRRILEPAGHTVAEAADGLSALETYSLDRPDLVLLDVTMTEMDGLEVLNQLRAMDPLAVVVMATADVQSSTRVLAEAGGAVGFVIKPLTAETVLRAVAAALLGQAGGAK</sequence>
<reference evidence="5" key="1">
    <citation type="submission" date="2020-05" db="EMBL/GenBank/DDBJ databases">
        <title>Frigoriglobus tundricola gen. nov., sp. nov., a psychrotolerant cellulolytic planctomycete of the family Gemmataceae with two divergent copies of 16S rRNA gene.</title>
        <authorList>
            <person name="Kulichevskaya I.S."/>
            <person name="Ivanova A.A."/>
            <person name="Naumoff D.G."/>
            <person name="Beletsky A.V."/>
            <person name="Rijpstra W.I.C."/>
            <person name="Sinninghe Damste J.S."/>
            <person name="Mardanov A.V."/>
            <person name="Ravin N.V."/>
            <person name="Dedysh S.N."/>
        </authorList>
    </citation>
    <scope>NUCLEOTIDE SEQUENCE [LARGE SCALE GENOMIC DNA]</scope>
    <source>
        <strain evidence="5">PL17</strain>
    </source>
</reference>
<evidence type="ECO:0000256" key="2">
    <source>
        <dbReference type="PROSITE-ProRule" id="PRU00169"/>
    </source>
</evidence>
<feature type="domain" description="Response regulatory" evidence="3">
    <location>
        <begin position="3"/>
        <end position="117"/>
    </location>
</feature>
<dbReference type="PANTHER" id="PTHR44591:SF3">
    <property type="entry name" value="RESPONSE REGULATORY DOMAIN-CONTAINING PROTEIN"/>
    <property type="match status" value="1"/>
</dbReference>
<evidence type="ECO:0000313" key="5">
    <source>
        <dbReference type="Proteomes" id="UP000503447"/>
    </source>
</evidence>
<dbReference type="GO" id="GO:0000160">
    <property type="term" value="P:phosphorelay signal transduction system"/>
    <property type="evidence" value="ECO:0007669"/>
    <property type="project" value="InterPro"/>
</dbReference>
<feature type="modified residue" description="4-aspartylphosphate" evidence="2">
    <location>
        <position position="52"/>
    </location>
</feature>
<protein>
    <submittedName>
        <fullName evidence="4">Chemotaxis regulator-transmits chemoreceptor signals to flagelllar motor components CheY</fullName>
    </submittedName>
</protein>
<keyword evidence="4" id="KW-0675">Receptor</keyword>
<proteinExistence type="predicted"/>
<dbReference type="InterPro" id="IPR001789">
    <property type="entry name" value="Sig_transdc_resp-reg_receiver"/>
</dbReference>
<dbReference type="InterPro" id="IPR050595">
    <property type="entry name" value="Bact_response_regulator"/>
</dbReference>
<dbReference type="SUPFAM" id="SSF52172">
    <property type="entry name" value="CheY-like"/>
    <property type="match status" value="1"/>
</dbReference>
<name>A0A6M5YVS2_9BACT</name>
<dbReference type="Pfam" id="PF00072">
    <property type="entry name" value="Response_reg"/>
    <property type="match status" value="1"/>
</dbReference>
<dbReference type="Gene3D" id="3.40.50.2300">
    <property type="match status" value="1"/>
</dbReference>
<gene>
    <name evidence="4" type="ORF">FTUN_5768</name>
</gene>
<dbReference type="PROSITE" id="PS50110">
    <property type="entry name" value="RESPONSE_REGULATORY"/>
    <property type="match status" value="1"/>
</dbReference>
<dbReference type="Proteomes" id="UP000503447">
    <property type="component" value="Chromosome"/>
</dbReference>
<dbReference type="KEGG" id="ftj:FTUN_5768"/>
<dbReference type="PANTHER" id="PTHR44591">
    <property type="entry name" value="STRESS RESPONSE REGULATOR PROTEIN 1"/>
    <property type="match status" value="1"/>
</dbReference>
<dbReference type="SMART" id="SM00448">
    <property type="entry name" value="REC"/>
    <property type="match status" value="1"/>
</dbReference>
<dbReference type="InterPro" id="IPR011006">
    <property type="entry name" value="CheY-like_superfamily"/>
</dbReference>
<organism evidence="4 5">
    <name type="scientific">Frigoriglobus tundricola</name>
    <dbReference type="NCBI Taxonomy" id="2774151"/>
    <lineage>
        <taxon>Bacteria</taxon>
        <taxon>Pseudomonadati</taxon>
        <taxon>Planctomycetota</taxon>
        <taxon>Planctomycetia</taxon>
        <taxon>Gemmatales</taxon>
        <taxon>Gemmataceae</taxon>
        <taxon>Frigoriglobus</taxon>
    </lineage>
</organism>